<dbReference type="InterPro" id="IPR050155">
    <property type="entry name" value="HAD-like_hydrolase_sf"/>
</dbReference>
<reference evidence="1" key="1">
    <citation type="journal article" date="2021" name="PeerJ">
        <title>Extensive microbial diversity within the chicken gut microbiome revealed by metagenomics and culture.</title>
        <authorList>
            <person name="Gilroy R."/>
            <person name="Ravi A."/>
            <person name="Getino M."/>
            <person name="Pursley I."/>
            <person name="Horton D.L."/>
            <person name="Alikhan N.F."/>
            <person name="Baker D."/>
            <person name="Gharbi K."/>
            <person name="Hall N."/>
            <person name="Watson M."/>
            <person name="Adriaenssens E.M."/>
            <person name="Foster-Nyarko E."/>
            <person name="Jarju S."/>
            <person name="Secka A."/>
            <person name="Antonio M."/>
            <person name="Oren A."/>
            <person name="Chaudhuri R.R."/>
            <person name="La Ragione R."/>
            <person name="Hildebrand F."/>
            <person name="Pallen M.J."/>
        </authorList>
    </citation>
    <scope>NUCLEOTIDE SEQUENCE</scope>
    <source>
        <strain evidence="1">ChiHjej12B11-14209</strain>
    </source>
</reference>
<dbReference type="InterPro" id="IPR023214">
    <property type="entry name" value="HAD_sf"/>
</dbReference>
<dbReference type="Proteomes" id="UP000824062">
    <property type="component" value="Unassembled WGS sequence"/>
</dbReference>
<dbReference type="SFLD" id="SFLDS00003">
    <property type="entry name" value="Haloacid_Dehalogenase"/>
    <property type="match status" value="1"/>
</dbReference>
<accession>A0A9D2EZM5</accession>
<proteinExistence type="predicted"/>
<dbReference type="PANTHER" id="PTHR43434">
    <property type="entry name" value="PHOSPHOGLYCOLATE PHOSPHATASE"/>
    <property type="match status" value="1"/>
</dbReference>
<dbReference type="PANTHER" id="PTHR43434:SF1">
    <property type="entry name" value="PHOSPHOGLYCOLATE PHOSPHATASE"/>
    <property type="match status" value="1"/>
</dbReference>
<dbReference type="GO" id="GO:0008967">
    <property type="term" value="F:phosphoglycolate phosphatase activity"/>
    <property type="evidence" value="ECO:0007669"/>
    <property type="project" value="TreeGrafter"/>
</dbReference>
<dbReference type="InterPro" id="IPR036412">
    <property type="entry name" value="HAD-like_sf"/>
</dbReference>
<organism evidence="1 2">
    <name type="scientific">Candidatus Olsenella pullistercoris</name>
    <dbReference type="NCBI Taxonomy" id="2838712"/>
    <lineage>
        <taxon>Bacteria</taxon>
        <taxon>Bacillati</taxon>
        <taxon>Actinomycetota</taxon>
        <taxon>Coriobacteriia</taxon>
        <taxon>Coriobacteriales</taxon>
        <taxon>Atopobiaceae</taxon>
        <taxon>Olsenella</taxon>
    </lineage>
</organism>
<name>A0A9D2EZM5_9ACTN</name>
<comment type="caution">
    <text evidence="1">The sequence shown here is derived from an EMBL/GenBank/DDBJ whole genome shotgun (WGS) entry which is preliminary data.</text>
</comment>
<dbReference type="InterPro" id="IPR041492">
    <property type="entry name" value="HAD_2"/>
</dbReference>
<protein>
    <submittedName>
        <fullName evidence="1">HAD-IA family hydrolase</fullName>
    </submittedName>
</protein>
<dbReference type="Gene3D" id="3.40.50.1000">
    <property type="entry name" value="HAD superfamily/HAD-like"/>
    <property type="match status" value="1"/>
</dbReference>
<dbReference type="GO" id="GO:0005829">
    <property type="term" value="C:cytosol"/>
    <property type="evidence" value="ECO:0007669"/>
    <property type="project" value="TreeGrafter"/>
</dbReference>
<evidence type="ECO:0000313" key="2">
    <source>
        <dbReference type="Proteomes" id="UP000824062"/>
    </source>
</evidence>
<dbReference type="PRINTS" id="PR00413">
    <property type="entry name" value="HADHALOGNASE"/>
</dbReference>
<reference evidence="1" key="2">
    <citation type="submission" date="2021-04" db="EMBL/GenBank/DDBJ databases">
        <authorList>
            <person name="Gilroy R."/>
        </authorList>
    </citation>
    <scope>NUCLEOTIDE SEQUENCE</scope>
    <source>
        <strain evidence="1">ChiHjej12B11-14209</strain>
    </source>
</reference>
<dbReference type="Gene3D" id="1.10.150.240">
    <property type="entry name" value="Putative phosphatase, domain 2"/>
    <property type="match status" value="1"/>
</dbReference>
<dbReference type="InterPro" id="IPR023198">
    <property type="entry name" value="PGP-like_dom2"/>
</dbReference>
<dbReference type="AlphaFoldDB" id="A0A9D2EZM5"/>
<dbReference type="InterPro" id="IPR006439">
    <property type="entry name" value="HAD-SF_hydro_IA"/>
</dbReference>
<evidence type="ECO:0000313" key="1">
    <source>
        <dbReference type="EMBL" id="HIZ46396.1"/>
    </source>
</evidence>
<gene>
    <name evidence="1" type="ORF">IAA19_05185</name>
</gene>
<dbReference type="GO" id="GO:0006281">
    <property type="term" value="P:DNA repair"/>
    <property type="evidence" value="ECO:0007669"/>
    <property type="project" value="TreeGrafter"/>
</dbReference>
<dbReference type="SUPFAM" id="SSF56784">
    <property type="entry name" value="HAD-like"/>
    <property type="match status" value="1"/>
</dbReference>
<sequence length="222" mass="24166">MPACQTAVFDLDGTLLNTLDDLCISMDHALRANDCPPRSRDEIRSYLGNGMRVLVHLSVPEGSPAELEEAVASAFKEHYAAHCEDHTGPYDGIPELLERLRAEGMRLAVVSNKGDFAVQELIARQFPGAFDAVLGECEERGIRKKPAPDMVEAALERLGATREGLVYIGDSEVDLETAEAVGCPCVICSWGFRSREQLEELGAKTIVDTPDELGRVLLGVNL</sequence>
<keyword evidence="1" id="KW-0378">Hydrolase</keyword>
<dbReference type="Pfam" id="PF13419">
    <property type="entry name" value="HAD_2"/>
    <property type="match status" value="1"/>
</dbReference>
<dbReference type="NCBIfam" id="TIGR01549">
    <property type="entry name" value="HAD-SF-IA-v1"/>
    <property type="match status" value="1"/>
</dbReference>
<dbReference type="EMBL" id="DXBM01000045">
    <property type="protein sequence ID" value="HIZ46396.1"/>
    <property type="molecule type" value="Genomic_DNA"/>
</dbReference>
<dbReference type="SFLD" id="SFLDG01129">
    <property type="entry name" value="C1.5:_HAD__Beta-PGM__Phosphata"/>
    <property type="match status" value="1"/>
</dbReference>